<protein>
    <submittedName>
        <fullName evidence="2">Uncharacterized protein</fullName>
    </submittedName>
</protein>
<keyword evidence="1" id="KW-1133">Transmembrane helix</keyword>
<keyword evidence="1" id="KW-0472">Membrane</keyword>
<dbReference type="AlphaFoldDB" id="A0A8S1KMY6"/>
<evidence type="ECO:0000256" key="1">
    <source>
        <dbReference type="SAM" id="Phobius"/>
    </source>
</evidence>
<name>A0A8S1KMY6_9CILI</name>
<feature type="transmembrane region" description="Helical" evidence="1">
    <location>
        <begin position="364"/>
        <end position="383"/>
    </location>
</feature>
<evidence type="ECO:0000313" key="3">
    <source>
        <dbReference type="Proteomes" id="UP000692954"/>
    </source>
</evidence>
<reference evidence="2" key="1">
    <citation type="submission" date="2021-01" db="EMBL/GenBank/DDBJ databases">
        <authorList>
            <consortium name="Genoscope - CEA"/>
            <person name="William W."/>
        </authorList>
    </citation>
    <scope>NUCLEOTIDE SEQUENCE</scope>
</reference>
<comment type="caution">
    <text evidence="2">The sequence shown here is derived from an EMBL/GenBank/DDBJ whole genome shotgun (WGS) entry which is preliminary data.</text>
</comment>
<dbReference type="Proteomes" id="UP000692954">
    <property type="component" value="Unassembled WGS sequence"/>
</dbReference>
<gene>
    <name evidence="2" type="ORF">PSON_ATCC_30995.1.T0100350</name>
</gene>
<proteinExistence type="predicted"/>
<dbReference type="EMBL" id="CAJJDN010000010">
    <property type="protein sequence ID" value="CAD8056628.1"/>
    <property type="molecule type" value="Genomic_DNA"/>
</dbReference>
<keyword evidence="3" id="KW-1185">Reference proteome</keyword>
<sequence length="549" mass="64055">MNNLILNVYLQQEVKFKIAFDASGSKTFNQLKQIFVSRLEAFYRIAPQNIKEILPDNFDPSQYHLTDQTNFILSDQDIVVDLCSNNELINLVLNQSLSLIVMDPVKIRSSASIQQSQKTGIQPQQIPSIYSVQSNQDPQDTKPQTPPQQIKNVVSQPNQLLIKNQQKTNIFMDEADKNQLKQQFYLNTSKWNSNQLIMSDIEIIIRFLQAEDQSILYTMGCQLDDTLYNLSFKNILAGLPIISNLNQLHQKTVNDTINKLQNKVFYAIITKCSAGVKSFPKIDQRKEKNKYLQFIKDQKQQKQILKQHLFYNQNKKYIINLTFQQMFKLQIMEVNYLQIACFQKIIIFKTIQIQIQHLNQINQLVMLIVLIITFICLGLIILLNKVMKAFVNLDQDPKIISRAVRQYSNNNAALTLASACLFNKYRLNQNSRIAFEEGFLRLFFYLIISSSQIPVTFNLSSIFEYTRQWIQFLYDQTTKFNQVDIKLVEKYKKIDYTCWATLNPIKTPAFLSLNENEDDVLLYQIVDYNTILAKQQTEEIHSNGKRYSQ</sequence>
<organism evidence="2 3">
    <name type="scientific">Paramecium sonneborni</name>
    <dbReference type="NCBI Taxonomy" id="65129"/>
    <lineage>
        <taxon>Eukaryota</taxon>
        <taxon>Sar</taxon>
        <taxon>Alveolata</taxon>
        <taxon>Ciliophora</taxon>
        <taxon>Intramacronucleata</taxon>
        <taxon>Oligohymenophorea</taxon>
        <taxon>Peniculida</taxon>
        <taxon>Parameciidae</taxon>
        <taxon>Paramecium</taxon>
    </lineage>
</organism>
<accession>A0A8S1KMY6</accession>
<evidence type="ECO:0000313" key="2">
    <source>
        <dbReference type="EMBL" id="CAD8056628.1"/>
    </source>
</evidence>
<keyword evidence="1" id="KW-0812">Transmembrane</keyword>